<evidence type="ECO:0000256" key="2">
    <source>
        <dbReference type="ARBA" id="ARBA00008814"/>
    </source>
</evidence>
<dbReference type="InterPro" id="IPR051313">
    <property type="entry name" value="Bact_iron-sidero_bind"/>
</dbReference>
<dbReference type="EMBL" id="SSOB01000005">
    <property type="protein sequence ID" value="THF83306.1"/>
    <property type="molecule type" value="Genomic_DNA"/>
</dbReference>
<dbReference type="Proteomes" id="UP000310636">
    <property type="component" value="Unassembled WGS sequence"/>
</dbReference>
<keyword evidence="4" id="KW-0732">Signal</keyword>
<evidence type="ECO:0000313" key="7">
    <source>
        <dbReference type="EMBL" id="THF83306.1"/>
    </source>
</evidence>
<reference evidence="7 8" key="1">
    <citation type="submission" date="2019-04" db="EMBL/GenBank/DDBJ databases">
        <title>Cohnella sp. nov. isolated from preserved vegetables.</title>
        <authorList>
            <person name="Lin S.-Y."/>
            <person name="Hung M.-H."/>
            <person name="Young C.-C."/>
        </authorList>
    </citation>
    <scope>NUCLEOTIDE SEQUENCE [LARGE SCALE GENOMIC DNA]</scope>
    <source>
        <strain evidence="7 8">CC-MHH1044</strain>
    </source>
</reference>
<evidence type="ECO:0000256" key="4">
    <source>
        <dbReference type="ARBA" id="ARBA00022729"/>
    </source>
</evidence>
<comment type="caution">
    <text evidence="7">The sequence shown here is derived from an EMBL/GenBank/DDBJ whole genome shotgun (WGS) entry which is preliminary data.</text>
</comment>
<dbReference type="Pfam" id="PF01497">
    <property type="entry name" value="Peripla_BP_2"/>
    <property type="match status" value="1"/>
</dbReference>
<evidence type="ECO:0000256" key="1">
    <source>
        <dbReference type="ARBA" id="ARBA00004196"/>
    </source>
</evidence>
<evidence type="ECO:0000256" key="3">
    <source>
        <dbReference type="ARBA" id="ARBA00022448"/>
    </source>
</evidence>
<protein>
    <recommendedName>
        <fullName evidence="6">Fe/B12 periplasmic-binding domain-containing protein</fullName>
    </recommendedName>
</protein>
<keyword evidence="8" id="KW-1185">Reference proteome</keyword>
<dbReference type="AlphaFoldDB" id="A0A4S4CBN9"/>
<evidence type="ECO:0000313" key="8">
    <source>
        <dbReference type="Proteomes" id="UP000310636"/>
    </source>
</evidence>
<organism evidence="7 8">
    <name type="scientific">Cohnella fermenti</name>
    <dbReference type="NCBI Taxonomy" id="2565925"/>
    <lineage>
        <taxon>Bacteria</taxon>
        <taxon>Bacillati</taxon>
        <taxon>Bacillota</taxon>
        <taxon>Bacilli</taxon>
        <taxon>Bacillales</taxon>
        <taxon>Paenibacillaceae</taxon>
        <taxon>Cohnella</taxon>
    </lineage>
</organism>
<feature type="compositionally biased region" description="Basic and acidic residues" evidence="5">
    <location>
        <begin position="20"/>
        <end position="31"/>
    </location>
</feature>
<comment type="similarity">
    <text evidence="2">Belongs to the bacterial solute-binding protein 8 family.</text>
</comment>
<accession>A0A4S4CBN9</accession>
<comment type="subcellular location">
    <subcellularLocation>
        <location evidence="1">Cell envelope</location>
    </subcellularLocation>
</comment>
<evidence type="ECO:0000259" key="6">
    <source>
        <dbReference type="Pfam" id="PF01497"/>
    </source>
</evidence>
<keyword evidence="3" id="KW-0813">Transport</keyword>
<dbReference type="InterPro" id="IPR002491">
    <property type="entry name" value="ABC_transptr_periplasmic_BD"/>
</dbReference>
<feature type="region of interest" description="Disordered" evidence="5">
    <location>
        <begin position="1"/>
        <end position="61"/>
    </location>
</feature>
<proteinExistence type="inferred from homology"/>
<sequence>MPRSRRPMGSTTSARAGARRCADRRAARQEADGGGETSGVRREDRASEGAAAAEARRQECRHRGDVGQGVYTMGHVQGGEVLFDELGVQPHSLTPAAEEWNTISLEKLPDLSADYVFLIKSERHTIPKLENNSLWKSLPAVRHNQVFEVESGIWQYSGLLCNELALADIMAAIVG</sequence>
<dbReference type="GO" id="GO:0030288">
    <property type="term" value="C:outer membrane-bounded periplasmic space"/>
    <property type="evidence" value="ECO:0007669"/>
    <property type="project" value="TreeGrafter"/>
</dbReference>
<name>A0A4S4CBN9_9BACL</name>
<gene>
    <name evidence="7" type="ORF">E6C55_05495</name>
</gene>
<dbReference type="PANTHER" id="PTHR30532">
    <property type="entry name" value="IRON III DICITRATE-BINDING PERIPLASMIC PROTEIN"/>
    <property type="match status" value="1"/>
</dbReference>
<dbReference type="OrthoDB" id="63946at2"/>
<dbReference type="Gene3D" id="3.40.50.1980">
    <property type="entry name" value="Nitrogenase molybdenum iron protein domain"/>
    <property type="match status" value="1"/>
</dbReference>
<dbReference type="PANTHER" id="PTHR30532:SF29">
    <property type="entry name" value="FE(3+) DICITRATE-BINDING PERIPLASMIC PROTEIN"/>
    <property type="match status" value="1"/>
</dbReference>
<feature type="domain" description="Fe/B12 periplasmic-binding" evidence="6">
    <location>
        <begin position="67"/>
        <end position="149"/>
    </location>
</feature>
<evidence type="ECO:0000256" key="5">
    <source>
        <dbReference type="SAM" id="MobiDB-lite"/>
    </source>
</evidence>
<dbReference type="SUPFAM" id="SSF53807">
    <property type="entry name" value="Helical backbone' metal receptor"/>
    <property type="match status" value="1"/>
</dbReference>